<dbReference type="CDD" id="cd06173">
    <property type="entry name" value="MFS_MefA_like"/>
    <property type="match status" value="1"/>
</dbReference>
<evidence type="ECO:0000256" key="6">
    <source>
        <dbReference type="ARBA" id="ARBA00023136"/>
    </source>
</evidence>
<dbReference type="STRING" id="36842.SAMN02194393_04165"/>
<feature type="transmembrane region" description="Helical" evidence="7">
    <location>
        <begin position="288"/>
        <end position="304"/>
    </location>
</feature>
<organism evidence="9 10">
    <name type="scientific">Maledivibacter halophilus</name>
    <dbReference type="NCBI Taxonomy" id="36842"/>
    <lineage>
        <taxon>Bacteria</taxon>
        <taxon>Bacillati</taxon>
        <taxon>Bacillota</taxon>
        <taxon>Clostridia</taxon>
        <taxon>Peptostreptococcales</taxon>
        <taxon>Caminicellaceae</taxon>
        <taxon>Maledivibacter</taxon>
    </lineage>
</organism>
<keyword evidence="3" id="KW-1003">Cell membrane</keyword>
<evidence type="ECO:0000256" key="5">
    <source>
        <dbReference type="ARBA" id="ARBA00022989"/>
    </source>
</evidence>
<dbReference type="AlphaFoldDB" id="A0A1T5M9R7"/>
<evidence type="ECO:0000256" key="1">
    <source>
        <dbReference type="ARBA" id="ARBA00004651"/>
    </source>
</evidence>
<dbReference type="InterPro" id="IPR036259">
    <property type="entry name" value="MFS_trans_sf"/>
</dbReference>
<keyword evidence="4 7" id="KW-0812">Transmembrane</keyword>
<protein>
    <submittedName>
        <fullName evidence="9">MFS transporter, DHA3 family, macrolide efflux protein</fullName>
    </submittedName>
</protein>
<dbReference type="PANTHER" id="PTHR23513">
    <property type="entry name" value="INTEGRAL MEMBRANE EFFLUX PROTEIN-RELATED"/>
    <property type="match status" value="1"/>
</dbReference>
<feature type="transmembrane region" description="Helical" evidence="7">
    <location>
        <begin position="174"/>
        <end position="195"/>
    </location>
</feature>
<comment type="subcellular location">
    <subcellularLocation>
        <location evidence="1">Cell membrane</location>
        <topology evidence="1">Multi-pass membrane protein</topology>
    </subcellularLocation>
</comment>
<evidence type="ECO:0000256" key="4">
    <source>
        <dbReference type="ARBA" id="ARBA00022692"/>
    </source>
</evidence>
<dbReference type="Pfam" id="PF07690">
    <property type="entry name" value="MFS_1"/>
    <property type="match status" value="1"/>
</dbReference>
<name>A0A1T5M9R7_9FIRM</name>
<keyword evidence="10" id="KW-1185">Reference proteome</keyword>
<dbReference type="GO" id="GO:0005886">
    <property type="term" value="C:plasma membrane"/>
    <property type="evidence" value="ECO:0007669"/>
    <property type="project" value="UniProtKB-SubCell"/>
</dbReference>
<accession>A0A1T5M9R7</accession>
<keyword evidence="2" id="KW-0813">Transport</keyword>
<sequence length="395" mass="43248">MLKKIEINNWRFKLFAYMTSQGVSLLGSTIVSFAVMWYITLKTGSGIAVAGVAITTYLPQALIMLFGGVMADRYPPKKIVMLADSAVAFSTLVLAILFLIGIDGIGWIFFFNSLRSLGSGIQMPAIKSMLPILVPEKELMRANSIYTSIWCVIQLISPGISGIIMSFMSMSGVFFIDVITAAIGILLLSTISMPARQNSVDNYKAIEELKSGVRYILSNSSLKNSILFYSAFSFLVVPASQLTPLLASQTFGDEIWILSAIETAFSIGALLVSLFLSYKKLSTESFKLIGFSSMLFGLVMILLIPSKNIILFVMLMFMMGIGSPLYYTPLTTHIQEITEESYLGRTFSFVDLFSSLAIPFGMIIYGPLSNLSIAIPFLIPGVLLILLGLKSKIIS</sequence>
<evidence type="ECO:0000256" key="3">
    <source>
        <dbReference type="ARBA" id="ARBA00022475"/>
    </source>
</evidence>
<evidence type="ECO:0000259" key="8">
    <source>
        <dbReference type="PROSITE" id="PS50850"/>
    </source>
</evidence>
<dbReference type="InterPro" id="IPR011701">
    <property type="entry name" value="MFS"/>
</dbReference>
<dbReference type="GO" id="GO:0022857">
    <property type="term" value="F:transmembrane transporter activity"/>
    <property type="evidence" value="ECO:0007669"/>
    <property type="project" value="InterPro"/>
</dbReference>
<feature type="transmembrane region" description="Helical" evidence="7">
    <location>
        <begin position="12"/>
        <end position="39"/>
    </location>
</feature>
<feature type="domain" description="Major facilitator superfamily (MFS) profile" evidence="8">
    <location>
        <begin position="1"/>
        <end position="395"/>
    </location>
</feature>
<evidence type="ECO:0000313" key="10">
    <source>
        <dbReference type="Proteomes" id="UP000190285"/>
    </source>
</evidence>
<evidence type="ECO:0000256" key="7">
    <source>
        <dbReference type="SAM" id="Phobius"/>
    </source>
</evidence>
<dbReference type="SUPFAM" id="SSF103473">
    <property type="entry name" value="MFS general substrate transporter"/>
    <property type="match status" value="1"/>
</dbReference>
<dbReference type="OrthoDB" id="9775268at2"/>
<dbReference type="Gene3D" id="1.20.1250.20">
    <property type="entry name" value="MFS general substrate transporter like domains"/>
    <property type="match status" value="1"/>
</dbReference>
<feature type="transmembrane region" description="Helical" evidence="7">
    <location>
        <begin position="45"/>
        <end position="66"/>
    </location>
</feature>
<proteinExistence type="predicted"/>
<evidence type="ECO:0000256" key="2">
    <source>
        <dbReference type="ARBA" id="ARBA00022448"/>
    </source>
</evidence>
<dbReference type="InterPro" id="IPR020846">
    <property type="entry name" value="MFS_dom"/>
</dbReference>
<keyword evidence="5 7" id="KW-1133">Transmembrane helix</keyword>
<dbReference type="Proteomes" id="UP000190285">
    <property type="component" value="Unassembled WGS sequence"/>
</dbReference>
<feature type="transmembrane region" description="Helical" evidence="7">
    <location>
        <begin position="310"/>
        <end position="330"/>
    </location>
</feature>
<keyword evidence="6 7" id="KW-0472">Membrane</keyword>
<feature type="transmembrane region" description="Helical" evidence="7">
    <location>
        <begin position="342"/>
        <end position="365"/>
    </location>
</feature>
<feature type="transmembrane region" description="Helical" evidence="7">
    <location>
        <begin position="146"/>
        <end position="168"/>
    </location>
</feature>
<feature type="transmembrane region" description="Helical" evidence="7">
    <location>
        <begin position="371"/>
        <end position="389"/>
    </location>
</feature>
<dbReference type="PANTHER" id="PTHR23513:SF6">
    <property type="entry name" value="MAJOR FACILITATOR SUPERFAMILY ASSOCIATED DOMAIN-CONTAINING PROTEIN"/>
    <property type="match status" value="1"/>
</dbReference>
<dbReference type="PROSITE" id="PS50850">
    <property type="entry name" value="MFS"/>
    <property type="match status" value="1"/>
</dbReference>
<feature type="transmembrane region" description="Helical" evidence="7">
    <location>
        <begin position="87"/>
        <end position="110"/>
    </location>
</feature>
<feature type="transmembrane region" description="Helical" evidence="7">
    <location>
        <begin position="255"/>
        <end position="276"/>
    </location>
</feature>
<reference evidence="9 10" key="1">
    <citation type="submission" date="2017-02" db="EMBL/GenBank/DDBJ databases">
        <authorList>
            <person name="Peterson S.W."/>
        </authorList>
    </citation>
    <scope>NUCLEOTIDE SEQUENCE [LARGE SCALE GENOMIC DNA]</scope>
    <source>
        <strain evidence="9 10">M1</strain>
    </source>
</reference>
<feature type="transmembrane region" description="Helical" evidence="7">
    <location>
        <begin position="226"/>
        <end position="243"/>
    </location>
</feature>
<dbReference type="EMBL" id="FUZT01000011">
    <property type="protein sequence ID" value="SKC84568.1"/>
    <property type="molecule type" value="Genomic_DNA"/>
</dbReference>
<evidence type="ECO:0000313" key="9">
    <source>
        <dbReference type="EMBL" id="SKC84568.1"/>
    </source>
</evidence>
<gene>
    <name evidence="9" type="ORF">SAMN02194393_04165</name>
</gene>